<dbReference type="KEGG" id="htr:EPV75_07270"/>
<name>A0A410H3J9_9GAMM</name>
<sequence>MASKMNTSQKVSTCLDYIDRRLETTSEQTIQIAEMIINDIKELTAAYPEALKNNRLREHAERVRTTQMKWVNQLHDIILEQTNRDLNGQVIQALQNFINTMNKKQLKHLDFDMPSAVKREQPEHEHEYLTQEQIEALMASDIKQLPVSSTHH</sequence>
<dbReference type="EMBL" id="CP035033">
    <property type="protein sequence ID" value="QAB15477.1"/>
    <property type="molecule type" value="Genomic_DNA"/>
</dbReference>
<dbReference type="SUPFAM" id="SSF75708">
    <property type="entry name" value="Chemotaxis phosphatase CheZ"/>
    <property type="match status" value="1"/>
</dbReference>
<keyword evidence="2" id="KW-1185">Reference proteome</keyword>
<evidence type="ECO:0000313" key="2">
    <source>
        <dbReference type="Proteomes" id="UP000285478"/>
    </source>
</evidence>
<protein>
    <submittedName>
        <fullName evidence="1">Uncharacterized protein</fullName>
    </submittedName>
</protein>
<dbReference type="AlphaFoldDB" id="A0A410H3J9"/>
<evidence type="ECO:0000313" key="1">
    <source>
        <dbReference type="EMBL" id="QAB15477.1"/>
    </source>
</evidence>
<reference evidence="1 2" key="1">
    <citation type="journal article" date="2018" name="Environ. Microbiol.">
        <title>Genomes of ubiquitous marine and hypersaline Hydrogenovibrio, Thiomicrorhabdus and Thiomicrospira spp. encode a diversity of mechanisms to sustain chemolithoautotrophy in heterogeneous environments.</title>
        <authorList>
            <person name="Scott K.M."/>
            <person name="Williams J."/>
            <person name="Porter C.M.B."/>
            <person name="Russel S."/>
            <person name="Harmer T.L."/>
            <person name="Paul J.H."/>
            <person name="Antonen K.M."/>
            <person name="Bridges M.K."/>
            <person name="Camper G.J."/>
            <person name="Campla C.K."/>
            <person name="Casella L.G."/>
            <person name="Chase E."/>
            <person name="Conrad J.W."/>
            <person name="Cruz M.C."/>
            <person name="Dunlap D.S."/>
            <person name="Duran L."/>
            <person name="Fahsbender E.M."/>
            <person name="Goldsmith D.B."/>
            <person name="Keeley R.F."/>
            <person name="Kondoff M.R."/>
            <person name="Kussy B.I."/>
            <person name="Lane M.K."/>
            <person name="Lawler S."/>
            <person name="Leigh B.A."/>
            <person name="Lewis C."/>
            <person name="Lostal L.M."/>
            <person name="Marking D."/>
            <person name="Mancera P.A."/>
            <person name="McClenthan E.C."/>
            <person name="McIntyre E.A."/>
            <person name="Mine J.A."/>
            <person name="Modi S."/>
            <person name="Moore B.D."/>
            <person name="Morgan W.A."/>
            <person name="Nelson K.M."/>
            <person name="Nguyen K.N."/>
            <person name="Ogburn N."/>
            <person name="Parrino D.G."/>
            <person name="Pedapudi A.D."/>
            <person name="Pelham R.P."/>
            <person name="Preece A.M."/>
            <person name="Rampersad E.A."/>
            <person name="Richardson J.C."/>
            <person name="Rodgers C.M."/>
            <person name="Schaffer B.L."/>
            <person name="Sheridan N.E."/>
            <person name="Solone M.R."/>
            <person name="Staley Z.R."/>
            <person name="Tabuchi M."/>
            <person name="Waide R.J."/>
            <person name="Wanjugi P.W."/>
            <person name="Young S."/>
            <person name="Clum A."/>
            <person name="Daum C."/>
            <person name="Huntemann M."/>
            <person name="Ivanova N."/>
            <person name="Kyrpides N."/>
            <person name="Mikhailova N."/>
            <person name="Palaniappan K."/>
            <person name="Pillay M."/>
            <person name="Reddy T.B.K."/>
            <person name="Shapiro N."/>
            <person name="Stamatis D."/>
            <person name="Varghese N."/>
            <person name="Woyke T."/>
            <person name="Boden R."/>
            <person name="Freyermuth S.K."/>
            <person name="Kerfeld C.A."/>
        </authorList>
    </citation>
    <scope>NUCLEOTIDE SEQUENCE [LARGE SCALE GENOMIC DNA]</scope>
    <source>
        <strain evidence="1 2">JR-2</strain>
    </source>
</reference>
<accession>A0A410H3J9</accession>
<organism evidence="1 2">
    <name type="scientific">Hydrogenovibrio thermophilus</name>
    <dbReference type="NCBI Taxonomy" id="265883"/>
    <lineage>
        <taxon>Bacteria</taxon>
        <taxon>Pseudomonadati</taxon>
        <taxon>Pseudomonadota</taxon>
        <taxon>Gammaproteobacteria</taxon>
        <taxon>Thiotrichales</taxon>
        <taxon>Piscirickettsiaceae</taxon>
        <taxon>Hydrogenovibrio</taxon>
    </lineage>
</organism>
<dbReference type="Proteomes" id="UP000285478">
    <property type="component" value="Chromosome"/>
</dbReference>
<gene>
    <name evidence="1" type="ORF">EPV75_07270</name>
</gene>
<proteinExistence type="predicted"/>